<dbReference type="GO" id="GO:0004029">
    <property type="term" value="F:aldehyde dehydrogenase (NAD+) activity"/>
    <property type="evidence" value="ECO:0007669"/>
    <property type="project" value="InterPro"/>
</dbReference>
<evidence type="ECO:0000256" key="3">
    <source>
        <dbReference type="ARBA" id="ARBA00023027"/>
    </source>
</evidence>
<dbReference type="EMBL" id="CAJNNW010031823">
    <property type="protein sequence ID" value="CAE8709284.1"/>
    <property type="molecule type" value="Genomic_DNA"/>
</dbReference>
<keyword evidence="2" id="KW-0560">Oxidoreductase</keyword>
<dbReference type="InterPro" id="IPR044638">
    <property type="entry name" value="ALDH7A1-like"/>
</dbReference>
<dbReference type="InterPro" id="IPR016160">
    <property type="entry name" value="Ald_DH_CS_CYS"/>
</dbReference>
<name>A0A813KJP3_POLGL</name>
<reference evidence="5" key="1">
    <citation type="submission" date="2021-02" db="EMBL/GenBank/DDBJ databases">
        <authorList>
            <person name="Dougan E. K."/>
            <person name="Rhodes N."/>
            <person name="Thang M."/>
            <person name="Chan C."/>
        </authorList>
    </citation>
    <scope>NUCLEOTIDE SEQUENCE</scope>
</reference>
<feature type="domain" description="Aldehyde dehydrogenase" evidence="4">
    <location>
        <begin position="61"/>
        <end position="502"/>
    </location>
</feature>
<keyword evidence="3" id="KW-0520">NAD</keyword>
<dbReference type="GO" id="GO:0005739">
    <property type="term" value="C:mitochondrion"/>
    <property type="evidence" value="ECO:0007669"/>
    <property type="project" value="TreeGrafter"/>
</dbReference>
<protein>
    <recommendedName>
        <fullName evidence="4">Aldehyde dehydrogenase domain-containing protein</fullName>
    </recommendedName>
</protein>
<accession>A0A813KJP3</accession>
<comment type="caution">
    <text evidence="5">The sequence shown here is derived from an EMBL/GenBank/DDBJ whole genome shotgun (WGS) entry which is preliminary data.</text>
</comment>
<comment type="similarity">
    <text evidence="1">Belongs to the aldehyde dehydrogenase family.</text>
</comment>
<dbReference type="GO" id="GO:0003842">
    <property type="term" value="F:L-glutamate gamma-semialdehyde dehydrogenase activity"/>
    <property type="evidence" value="ECO:0007669"/>
    <property type="project" value="TreeGrafter"/>
</dbReference>
<evidence type="ECO:0000313" key="6">
    <source>
        <dbReference type="Proteomes" id="UP000626109"/>
    </source>
</evidence>
<dbReference type="GO" id="GO:0010133">
    <property type="term" value="P:L-proline catabolic process to L-glutamate"/>
    <property type="evidence" value="ECO:0007669"/>
    <property type="project" value="TreeGrafter"/>
</dbReference>
<dbReference type="Pfam" id="PF00171">
    <property type="entry name" value="Aldedh"/>
    <property type="match status" value="1"/>
</dbReference>
<dbReference type="InterPro" id="IPR016163">
    <property type="entry name" value="Ald_DH_C"/>
</dbReference>
<dbReference type="InterPro" id="IPR015590">
    <property type="entry name" value="Aldehyde_DH_dom"/>
</dbReference>
<evidence type="ECO:0000259" key="4">
    <source>
        <dbReference type="Pfam" id="PF00171"/>
    </source>
</evidence>
<evidence type="ECO:0000313" key="5">
    <source>
        <dbReference type="EMBL" id="CAE8709284.1"/>
    </source>
</evidence>
<dbReference type="AlphaFoldDB" id="A0A813KJP3"/>
<dbReference type="Gene3D" id="3.40.605.10">
    <property type="entry name" value="Aldehyde Dehydrogenase, Chain A, domain 1"/>
    <property type="match status" value="1"/>
</dbReference>
<dbReference type="PANTHER" id="PTHR43521">
    <property type="entry name" value="ALPHA-AMINOADIPIC SEMIALDEHYDE DEHYDROGENASE"/>
    <property type="match status" value="1"/>
</dbReference>
<proteinExistence type="inferred from homology"/>
<dbReference type="Gene3D" id="3.40.309.10">
    <property type="entry name" value="Aldehyde Dehydrogenase, Chain A, domain 2"/>
    <property type="match status" value="1"/>
</dbReference>
<dbReference type="PANTHER" id="PTHR43521:SF7">
    <property type="entry name" value="DELTA-1-PYRROLINE-5-CARBOXYLATE DEHYDROGENASE 12A1, MITOCHONDRIAL"/>
    <property type="match status" value="1"/>
</dbReference>
<dbReference type="Proteomes" id="UP000626109">
    <property type="component" value="Unassembled WGS sequence"/>
</dbReference>
<organism evidence="5 6">
    <name type="scientific">Polarella glacialis</name>
    <name type="common">Dinoflagellate</name>
    <dbReference type="NCBI Taxonomy" id="89957"/>
    <lineage>
        <taxon>Eukaryota</taxon>
        <taxon>Sar</taxon>
        <taxon>Alveolata</taxon>
        <taxon>Dinophyceae</taxon>
        <taxon>Suessiales</taxon>
        <taxon>Suessiaceae</taxon>
        <taxon>Polarella</taxon>
    </lineage>
</organism>
<dbReference type="InterPro" id="IPR016162">
    <property type="entry name" value="Ald_DH_N"/>
</dbReference>
<dbReference type="PROSITE" id="PS00070">
    <property type="entry name" value="ALDEHYDE_DEHYDR_CYS"/>
    <property type="match status" value="1"/>
</dbReference>
<dbReference type="FunFam" id="3.40.605.10:FF:000019">
    <property type="entry name" value="probable aldehyde dehydrogenase"/>
    <property type="match status" value="1"/>
</dbReference>
<dbReference type="InterPro" id="IPR016161">
    <property type="entry name" value="Ald_DH/histidinol_DH"/>
</dbReference>
<gene>
    <name evidence="5" type="ORF">PGLA2088_LOCUS35371</name>
</gene>
<evidence type="ECO:0000256" key="2">
    <source>
        <dbReference type="ARBA" id="ARBA00023002"/>
    </source>
</evidence>
<dbReference type="SUPFAM" id="SSF53720">
    <property type="entry name" value="ALDH-like"/>
    <property type="match status" value="1"/>
</dbReference>
<sequence length="561" mass="61610">MQVSLRFSMHPARRAGLLRSSRSFSAFAQEHPLPTWATVDPWKASSAAPAVCQNLQGGAWTGSEKQRHIIDPLNGENFLSIPDTNSEEAKVFAKNMKNVPKSGLHSPLKSPERYRLYGDVAALMAQAMRDPAVEAYFTRLIQRVVPKSVIQAAGEVTTVRAWLESFAGDGVRQCARSFGVPGDRAGQISQGYRFPFGGVAIITPFNFPLEIPSIQMMSSLFMGNRPLVKVDEKVAVVMEQFVRLAIHCGMPAEDADYLYSNGKVCNEVLLAGNARMTLFTGSQAVAEHLVVDLKGRVKLEDAGFDWKIIGPDADPKLVDYVAWQCDQDAFAFSGQKCSAQSVMFVHKNWAEMGLVKKVEDLAARRTLRDLTCSPVLSWTNEKILAHIDNVLAIPGARLAFGGRPLAETEPEAAKVPSCYGAFQPTAVEVPIEQAIKEEHFGTWTEELFGPFQIIIRYGDEDLDKVLECCERMEAHLTAAVVSNDTYFVNQVLAATVNGTTYAGYLARTTGAPQNHWFGPSNDPRSAGIHTIEAIQLCWSGHREIIYDQGPMPAGWTTPTAS</sequence>
<evidence type="ECO:0000256" key="1">
    <source>
        <dbReference type="ARBA" id="ARBA00009986"/>
    </source>
</evidence>